<evidence type="ECO:0000313" key="2">
    <source>
        <dbReference type="Proteomes" id="UP000244855"/>
    </source>
</evidence>
<keyword evidence="2" id="KW-1185">Reference proteome</keyword>
<reference evidence="1 2" key="1">
    <citation type="journal article" date="2018" name="Sci. Rep.">
        <title>Comparative genomics provides insights into the lifestyle and reveals functional heterogeneity of dark septate endophytic fungi.</title>
        <authorList>
            <person name="Knapp D.G."/>
            <person name="Nemeth J.B."/>
            <person name="Barry K."/>
            <person name="Hainaut M."/>
            <person name="Henrissat B."/>
            <person name="Johnson J."/>
            <person name="Kuo A."/>
            <person name="Lim J.H.P."/>
            <person name="Lipzen A."/>
            <person name="Nolan M."/>
            <person name="Ohm R.A."/>
            <person name="Tamas L."/>
            <person name="Grigoriev I.V."/>
            <person name="Spatafora J.W."/>
            <person name="Nagy L.G."/>
            <person name="Kovacs G.M."/>
        </authorList>
    </citation>
    <scope>NUCLEOTIDE SEQUENCE [LARGE SCALE GENOMIC DNA]</scope>
    <source>
        <strain evidence="1 2">DSE2036</strain>
    </source>
</reference>
<gene>
    <name evidence="1" type="ORF">DM02DRAFT_632262</name>
</gene>
<organism evidence="1 2">
    <name type="scientific">Periconia macrospinosa</name>
    <dbReference type="NCBI Taxonomy" id="97972"/>
    <lineage>
        <taxon>Eukaryota</taxon>
        <taxon>Fungi</taxon>
        <taxon>Dikarya</taxon>
        <taxon>Ascomycota</taxon>
        <taxon>Pezizomycotina</taxon>
        <taxon>Dothideomycetes</taxon>
        <taxon>Pleosporomycetidae</taxon>
        <taxon>Pleosporales</taxon>
        <taxon>Massarineae</taxon>
        <taxon>Periconiaceae</taxon>
        <taxon>Periconia</taxon>
    </lineage>
</organism>
<dbReference type="Proteomes" id="UP000244855">
    <property type="component" value="Unassembled WGS sequence"/>
</dbReference>
<accession>A0A2V1DDM5</accession>
<dbReference type="AlphaFoldDB" id="A0A2V1DDM5"/>
<name>A0A2V1DDM5_9PLEO</name>
<sequence>MHLNLSLGALIGAPPLEMASKIAYSGNMSLTMKEIDFFFCFDVYEVIDKYIFESTRAEVKKWTCQSIRSYLIDLGNGNESQVDSFYNVVENLYEKFGSATESRPPLIELLLRCIYQGGIGLFMPNMKPHIGEMIYETGKKVPIFGQDMFLFQMEIAMTGQYEPLSPYPPTVIDGW</sequence>
<proteinExistence type="predicted"/>
<protein>
    <submittedName>
        <fullName evidence="1">Uncharacterized protein</fullName>
    </submittedName>
</protein>
<dbReference type="EMBL" id="KZ805473">
    <property type="protein sequence ID" value="PVH96148.1"/>
    <property type="molecule type" value="Genomic_DNA"/>
</dbReference>
<evidence type="ECO:0000313" key="1">
    <source>
        <dbReference type="EMBL" id="PVH96148.1"/>
    </source>
</evidence>